<dbReference type="PANTHER" id="PTHR30346">
    <property type="entry name" value="TRANSCRIPTIONAL DUAL REGULATOR HCAR-RELATED"/>
    <property type="match status" value="1"/>
</dbReference>
<organism evidence="6">
    <name type="scientific">Woronichinia naegeliana WA131</name>
    <dbReference type="NCBI Taxonomy" id="2824559"/>
    <lineage>
        <taxon>Bacteria</taxon>
        <taxon>Bacillati</taxon>
        <taxon>Cyanobacteriota</taxon>
        <taxon>Cyanophyceae</taxon>
        <taxon>Synechococcales</taxon>
        <taxon>Coelosphaeriaceae</taxon>
        <taxon>Woronichinia</taxon>
    </lineage>
</organism>
<evidence type="ECO:0000259" key="5">
    <source>
        <dbReference type="PROSITE" id="PS50931"/>
    </source>
</evidence>
<dbReference type="InterPro" id="IPR005119">
    <property type="entry name" value="LysR_subst-bd"/>
</dbReference>
<dbReference type="InterPro" id="IPR036388">
    <property type="entry name" value="WH-like_DNA-bd_sf"/>
</dbReference>
<evidence type="ECO:0000313" key="6">
    <source>
        <dbReference type="EMBL" id="UXE59887.1"/>
    </source>
</evidence>
<dbReference type="SUPFAM" id="SSF53850">
    <property type="entry name" value="Periplasmic binding protein-like II"/>
    <property type="match status" value="1"/>
</dbReference>
<evidence type="ECO:0000256" key="2">
    <source>
        <dbReference type="ARBA" id="ARBA00023015"/>
    </source>
</evidence>
<keyword evidence="2" id="KW-0805">Transcription regulation</keyword>
<dbReference type="SUPFAM" id="SSF46785">
    <property type="entry name" value="Winged helix' DNA-binding domain"/>
    <property type="match status" value="1"/>
</dbReference>
<dbReference type="KEGG" id="wna:KA717_29985"/>
<evidence type="ECO:0000256" key="3">
    <source>
        <dbReference type="ARBA" id="ARBA00023125"/>
    </source>
</evidence>
<dbReference type="GO" id="GO:0003677">
    <property type="term" value="F:DNA binding"/>
    <property type="evidence" value="ECO:0007669"/>
    <property type="project" value="UniProtKB-KW"/>
</dbReference>
<keyword evidence="3" id="KW-0238">DNA-binding</keyword>
<keyword evidence="4" id="KW-0804">Transcription</keyword>
<proteinExistence type="inferred from homology"/>
<protein>
    <submittedName>
        <fullName evidence="6">LysR family transcriptional regulator</fullName>
    </submittedName>
</protein>
<evidence type="ECO:0000256" key="1">
    <source>
        <dbReference type="ARBA" id="ARBA00009437"/>
    </source>
</evidence>
<accession>A0A977KU14</accession>
<dbReference type="PROSITE" id="PS50931">
    <property type="entry name" value="HTH_LYSR"/>
    <property type="match status" value="1"/>
</dbReference>
<evidence type="ECO:0000256" key="4">
    <source>
        <dbReference type="ARBA" id="ARBA00023163"/>
    </source>
</evidence>
<gene>
    <name evidence="6" type="ORF">KA717_29985</name>
</gene>
<dbReference type="GO" id="GO:0003700">
    <property type="term" value="F:DNA-binding transcription factor activity"/>
    <property type="evidence" value="ECO:0007669"/>
    <property type="project" value="InterPro"/>
</dbReference>
<dbReference type="EMBL" id="CP073041">
    <property type="protein sequence ID" value="UXE59887.1"/>
    <property type="molecule type" value="Genomic_DNA"/>
</dbReference>
<reference evidence="6" key="1">
    <citation type="submission" date="2021-04" db="EMBL/GenBank/DDBJ databases">
        <title>Genome sequence of Woronichinia naegeliana from Washington state freshwater lake bloom.</title>
        <authorList>
            <person name="Dreher T.W."/>
        </authorList>
    </citation>
    <scope>NUCLEOTIDE SEQUENCE</scope>
    <source>
        <strain evidence="6">WA131</strain>
    </source>
</reference>
<feature type="domain" description="HTH lysR-type" evidence="5">
    <location>
        <begin position="1"/>
        <end position="72"/>
    </location>
</feature>
<dbReference type="Gene3D" id="1.10.10.10">
    <property type="entry name" value="Winged helix-like DNA-binding domain superfamily/Winged helix DNA-binding domain"/>
    <property type="match status" value="1"/>
</dbReference>
<dbReference type="GO" id="GO:0032993">
    <property type="term" value="C:protein-DNA complex"/>
    <property type="evidence" value="ECO:0007669"/>
    <property type="project" value="TreeGrafter"/>
</dbReference>
<dbReference type="InterPro" id="IPR000847">
    <property type="entry name" value="LysR_HTH_N"/>
</dbReference>
<dbReference type="Pfam" id="PF03466">
    <property type="entry name" value="LysR_substrate"/>
    <property type="match status" value="1"/>
</dbReference>
<sequence length="313" mass="35395">MKIEHLENLIILSEELNFRKAADRISLSRQGSSIDQPQLSRQVRAIEKELGQKIGCDVVPLFEVTPRNVQLTERGKIFLEAVRFAINSINEGIYGIQQVTEGERGKLKLGVIGVITHNFLPEILQIFKQRYPKVQIVLEEMAHPQTQGLLDYQVDIGFTYAPSNFLWDKDLSSKTILKESLLLVLPKKHRLANVPEIQLTDIAEEDFILPVSSTTLGLTEQINILCQQSGFTPKCVQTATFASTIISLVSGEAGISLLPENTRYIQRDGVVFQEIKELSKQLNVVMLWRRRDKSPVLKNFLDIMTEIVNSRGI</sequence>
<dbReference type="Proteomes" id="UP001065613">
    <property type="component" value="Chromosome"/>
</dbReference>
<dbReference type="Pfam" id="PF00126">
    <property type="entry name" value="HTH_1"/>
    <property type="match status" value="1"/>
</dbReference>
<dbReference type="Gene3D" id="3.40.190.10">
    <property type="entry name" value="Periplasmic binding protein-like II"/>
    <property type="match status" value="2"/>
</dbReference>
<dbReference type="PANTHER" id="PTHR30346:SF0">
    <property type="entry name" value="HCA OPERON TRANSCRIPTIONAL ACTIVATOR HCAR"/>
    <property type="match status" value="1"/>
</dbReference>
<dbReference type="CDD" id="cd08414">
    <property type="entry name" value="PBP2_LTTR_aromatics_like"/>
    <property type="match status" value="1"/>
</dbReference>
<comment type="similarity">
    <text evidence="1">Belongs to the LysR transcriptional regulatory family.</text>
</comment>
<dbReference type="AlphaFoldDB" id="A0A977KU14"/>
<dbReference type="InterPro" id="IPR036390">
    <property type="entry name" value="WH_DNA-bd_sf"/>
</dbReference>
<name>A0A977KU14_9CYAN</name>